<keyword evidence="12 20" id="KW-0675">Receptor</keyword>
<evidence type="ECO:0000313" key="21">
    <source>
        <dbReference type="Proteomes" id="UP000028878"/>
    </source>
</evidence>
<dbReference type="GO" id="GO:0015344">
    <property type="term" value="F:siderophore uptake transmembrane transporter activity"/>
    <property type="evidence" value="ECO:0007669"/>
    <property type="project" value="TreeGrafter"/>
</dbReference>
<evidence type="ECO:0000256" key="12">
    <source>
        <dbReference type="ARBA" id="ARBA00023170"/>
    </source>
</evidence>
<dbReference type="InterPro" id="IPR037066">
    <property type="entry name" value="Plug_dom_sf"/>
</dbReference>
<dbReference type="NCBIfam" id="NF007349">
    <property type="entry name" value="PRK09840.1"/>
    <property type="match status" value="1"/>
</dbReference>
<sequence precursor="true">MARKHRRSSRPSAQLLALLAVAVPAVGIAQTSPSNTLPTVTVKEAPEVPYKADESANPKFTAPLLDTPKTVQIIKKEVIEEQGAITLMEALRNTPGITMQMGENGNTSAGDTFQLRGFSLQQSTFVDGIRDLGAITRDTFNLEQIEVVKGAAGAETGRGAASGFLNLVTKQAHLGDENSASVTLGTAKRKRAAVDLNKQLGNESAIRINAMVQDSGVDGRDYVENTGQGLGLSYATGLGTPTRIHLYSQHIRQKNVPDGGIPSIGFEGFFNATPAVRNAPKVDRENYYGSVNDREKVEADMLTAKVEHDLGAGTTVRNITRVGKTHMDRTLTGINAITTTGNGAVLANPLTWNISRSRQRVDQENEIFANQTSVNTEFNAGGLEHSLAAGVELLHEKQTSFTHSTVTPAGAVTFANLYNPNPYDVVSQFGPRTGAKSGGTTNTIALYAFDTVKFNEQWSLTGGLRLDRYKLRTRANDAAGVLTTALDDSRTLKSWSLGTTYKPAENGSIYAAYATSETPPGGNNFTLSSQDNNQNNAALDPQETKSIELGTKWDLLNKRLNVSAAIFRIENDKQTSTDPVTNTVQQFGKTRVQGFELSAVGQITNFWQVSAGLAKTSTKQIDQRSGTNGATITDGVRWSPDLTLTLWTSYQLDKWTMGVGTRYVSEQKRVINGANPATQNVPNIPSYWVADAMLGYQINDKVSLRLNVYNLFDEEYLSVLNNGGSRLALGTPRSAMLTANFKF</sequence>
<evidence type="ECO:0000256" key="3">
    <source>
        <dbReference type="ARBA" id="ARBA00022448"/>
    </source>
</evidence>
<keyword evidence="7 17" id="KW-0732">Signal</keyword>
<feature type="domain" description="TonB-dependent receptor plug" evidence="19">
    <location>
        <begin position="64"/>
        <end position="163"/>
    </location>
</feature>
<dbReference type="InterPro" id="IPR036942">
    <property type="entry name" value="Beta-barrel_TonB_sf"/>
</dbReference>
<protein>
    <submittedName>
        <fullName evidence="20">TonB-dependent receptor</fullName>
    </submittedName>
</protein>
<evidence type="ECO:0000256" key="4">
    <source>
        <dbReference type="ARBA" id="ARBA00022452"/>
    </source>
</evidence>
<keyword evidence="11 14" id="KW-0472">Membrane</keyword>
<dbReference type="Gene3D" id="2.170.130.10">
    <property type="entry name" value="TonB-dependent receptor, plug domain"/>
    <property type="match status" value="1"/>
</dbReference>
<evidence type="ECO:0000259" key="19">
    <source>
        <dbReference type="Pfam" id="PF07715"/>
    </source>
</evidence>
<evidence type="ECO:0000256" key="16">
    <source>
        <dbReference type="SAM" id="MobiDB-lite"/>
    </source>
</evidence>
<keyword evidence="5" id="KW-0410">Iron transport</keyword>
<dbReference type="InterPro" id="IPR000531">
    <property type="entry name" value="Beta-barrel_TonB"/>
</dbReference>
<evidence type="ECO:0000259" key="18">
    <source>
        <dbReference type="Pfam" id="PF00593"/>
    </source>
</evidence>
<keyword evidence="6 14" id="KW-0812">Transmembrane</keyword>
<proteinExistence type="inferred from homology"/>
<keyword evidence="10 15" id="KW-0798">TonB box</keyword>
<name>A0A1L1PRB0_HYDIT</name>
<dbReference type="SUPFAM" id="SSF56935">
    <property type="entry name" value="Porins"/>
    <property type="match status" value="1"/>
</dbReference>
<dbReference type="RefSeq" id="WP_009520368.1">
    <property type="nucleotide sequence ID" value="NZ_CCAE010000016.1"/>
</dbReference>
<feature type="region of interest" description="Disordered" evidence="16">
    <location>
        <begin position="521"/>
        <end position="542"/>
    </location>
</feature>
<comment type="similarity">
    <text evidence="2 14 15">Belongs to the TonB-dependent receptor family.</text>
</comment>
<evidence type="ECO:0000313" key="20">
    <source>
        <dbReference type="EMBL" id="CDN87875.1"/>
    </source>
</evidence>
<dbReference type="AlphaFoldDB" id="A0A1L1PRB0"/>
<dbReference type="Gene3D" id="2.40.170.20">
    <property type="entry name" value="TonB-dependent receptor, beta-barrel domain"/>
    <property type="match status" value="1"/>
</dbReference>
<feature type="signal peptide" evidence="17">
    <location>
        <begin position="1"/>
        <end position="29"/>
    </location>
</feature>
<evidence type="ECO:0000256" key="2">
    <source>
        <dbReference type="ARBA" id="ARBA00009810"/>
    </source>
</evidence>
<dbReference type="PROSITE" id="PS52016">
    <property type="entry name" value="TONB_DEPENDENT_REC_3"/>
    <property type="match status" value="1"/>
</dbReference>
<evidence type="ECO:0000256" key="13">
    <source>
        <dbReference type="ARBA" id="ARBA00023237"/>
    </source>
</evidence>
<reference evidence="21" key="2">
    <citation type="submission" date="2014-11" db="EMBL/GenBank/DDBJ databases">
        <title>Draft genome sequence of Hydrogenophaga intermedia S1.</title>
        <authorList>
            <person name="Gan H.M."/>
            <person name="Chew T.H."/>
            <person name="Stolz A."/>
        </authorList>
    </citation>
    <scope>NUCLEOTIDE SEQUENCE [LARGE SCALE GENOMIC DNA]</scope>
    <source>
        <strain evidence="21">S1</strain>
    </source>
</reference>
<dbReference type="Pfam" id="PF07715">
    <property type="entry name" value="Plug"/>
    <property type="match status" value="1"/>
</dbReference>
<evidence type="ECO:0000256" key="5">
    <source>
        <dbReference type="ARBA" id="ARBA00022496"/>
    </source>
</evidence>
<keyword evidence="13 14" id="KW-0998">Cell outer membrane</keyword>
<evidence type="ECO:0000256" key="14">
    <source>
        <dbReference type="PROSITE-ProRule" id="PRU01360"/>
    </source>
</evidence>
<organism evidence="20 21">
    <name type="scientific">Hydrogenophaga intermedia</name>
    <dbReference type="NCBI Taxonomy" id="65786"/>
    <lineage>
        <taxon>Bacteria</taxon>
        <taxon>Pseudomonadati</taxon>
        <taxon>Pseudomonadota</taxon>
        <taxon>Betaproteobacteria</taxon>
        <taxon>Burkholderiales</taxon>
        <taxon>Comamonadaceae</taxon>
        <taxon>Hydrogenophaga</taxon>
    </lineage>
</organism>
<evidence type="ECO:0000256" key="7">
    <source>
        <dbReference type="ARBA" id="ARBA00022729"/>
    </source>
</evidence>
<keyword evidence="8" id="KW-0408">Iron</keyword>
<evidence type="ECO:0000256" key="8">
    <source>
        <dbReference type="ARBA" id="ARBA00023004"/>
    </source>
</evidence>
<dbReference type="GO" id="GO:0009279">
    <property type="term" value="C:cell outer membrane"/>
    <property type="evidence" value="ECO:0007669"/>
    <property type="project" value="UniProtKB-SubCell"/>
</dbReference>
<evidence type="ECO:0000256" key="9">
    <source>
        <dbReference type="ARBA" id="ARBA00023065"/>
    </source>
</evidence>
<dbReference type="CDD" id="cd01347">
    <property type="entry name" value="ligand_gated_channel"/>
    <property type="match status" value="1"/>
</dbReference>
<dbReference type="GO" id="GO:0038023">
    <property type="term" value="F:signaling receptor activity"/>
    <property type="evidence" value="ECO:0007669"/>
    <property type="project" value="InterPro"/>
</dbReference>
<dbReference type="PANTHER" id="PTHR32552">
    <property type="entry name" value="FERRICHROME IRON RECEPTOR-RELATED"/>
    <property type="match status" value="1"/>
</dbReference>
<evidence type="ECO:0000256" key="17">
    <source>
        <dbReference type="SAM" id="SignalP"/>
    </source>
</evidence>
<feature type="compositionally biased region" description="Polar residues" evidence="16">
    <location>
        <begin position="521"/>
        <end position="537"/>
    </location>
</feature>
<evidence type="ECO:0000256" key="11">
    <source>
        <dbReference type="ARBA" id="ARBA00023136"/>
    </source>
</evidence>
<dbReference type="Proteomes" id="UP000028878">
    <property type="component" value="Unassembled WGS sequence"/>
</dbReference>
<feature type="chain" id="PRO_5009681695" evidence="17">
    <location>
        <begin position="30"/>
        <end position="743"/>
    </location>
</feature>
<keyword evidence="21" id="KW-1185">Reference proteome</keyword>
<gene>
    <name evidence="20" type="ORF">BN948_02303</name>
</gene>
<dbReference type="InterPro" id="IPR010105">
    <property type="entry name" value="TonB_sidphr_rcpt"/>
</dbReference>
<evidence type="ECO:0000256" key="15">
    <source>
        <dbReference type="RuleBase" id="RU003357"/>
    </source>
</evidence>
<dbReference type="GO" id="GO:0015891">
    <property type="term" value="P:siderophore transport"/>
    <property type="evidence" value="ECO:0007669"/>
    <property type="project" value="InterPro"/>
</dbReference>
<accession>A0A1L1PRB0</accession>
<keyword evidence="3 14" id="KW-0813">Transport</keyword>
<evidence type="ECO:0000256" key="1">
    <source>
        <dbReference type="ARBA" id="ARBA00004571"/>
    </source>
</evidence>
<dbReference type="Pfam" id="PF00593">
    <property type="entry name" value="TonB_dep_Rec_b-barrel"/>
    <property type="match status" value="1"/>
</dbReference>
<feature type="domain" description="TonB-dependent receptor-like beta-barrel" evidence="18">
    <location>
        <begin position="267"/>
        <end position="711"/>
    </location>
</feature>
<reference evidence="21" key="1">
    <citation type="submission" date="2014-02" db="EMBL/GenBank/DDBJ databases">
        <authorList>
            <person name="Gan H."/>
        </authorList>
    </citation>
    <scope>NUCLEOTIDE SEQUENCE [LARGE SCALE GENOMIC DNA]</scope>
    <source>
        <strain evidence="21">S1</strain>
    </source>
</reference>
<evidence type="ECO:0000256" key="6">
    <source>
        <dbReference type="ARBA" id="ARBA00022692"/>
    </source>
</evidence>
<dbReference type="InterPro" id="IPR039426">
    <property type="entry name" value="TonB-dep_rcpt-like"/>
</dbReference>
<dbReference type="PANTHER" id="PTHR32552:SF89">
    <property type="entry name" value="CATECHOLATE SIDEROPHORE RECEPTOR FIU"/>
    <property type="match status" value="1"/>
</dbReference>
<keyword evidence="4 14" id="KW-1134">Transmembrane beta strand</keyword>
<keyword evidence="9" id="KW-0406">Ion transport</keyword>
<comment type="subcellular location">
    <subcellularLocation>
        <location evidence="1 14">Cell outer membrane</location>
        <topology evidence="1 14">Multi-pass membrane protein</topology>
    </subcellularLocation>
</comment>
<evidence type="ECO:0000256" key="10">
    <source>
        <dbReference type="ARBA" id="ARBA00023077"/>
    </source>
</evidence>
<dbReference type="NCBIfam" id="TIGR01783">
    <property type="entry name" value="TonB-siderophor"/>
    <property type="match status" value="1"/>
</dbReference>
<dbReference type="EMBL" id="CCAE010000016">
    <property type="protein sequence ID" value="CDN87875.1"/>
    <property type="molecule type" value="Genomic_DNA"/>
</dbReference>
<dbReference type="InterPro" id="IPR012910">
    <property type="entry name" value="Plug_dom"/>
</dbReference>